<dbReference type="EMBL" id="RCBY01000086">
    <property type="protein sequence ID" value="RQH40821.1"/>
    <property type="molecule type" value="Genomic_DNA"/>
</dbReference>
<proteinExistence type="predicted"/>
<keyword evidence="3" id="KW-1185">Reference proteome</keyword>
<dbReference type="AlphaFoldDB" id="A0A3N6QHW5"/>
<organism evidence="2 3">
    <name type="scientific">Okeania hirsuta</name>
    <dbReference type="NCBI Taxonomy" id="1458930"/>
    <lineage>
        <taxon>Bacteria</taxon>
        <taxon>Bacillati</taxon>
        <taxon>Cyanobacteriota</taxon>
        <taxon>Cyanophyceae</taxon>
        <taxon>Oscillatoriophycideae</taxon>
        <taxon>Oscillatoriales</taxon>
        <taxon>Microcoleaceae</taxon>
        <taxon>Okeania</taxon>
    </lineage>
</organism>
<name>A0A3N6QHW5_9CYAN</name>
<keyword evidence="1" id="KW-1133">Transmembrane helix</keyword>
<keyword evidence="1" id="KW-0472">Membrane</keyword>
<comment type="caution">
    <text evidence="2">The sequence shown here is derived from an EMBL/GenBank/DDBJ whole genome shotgun (WGS) entry which is preliminary data.</text>
</comment>
<reference evidence="2 3" key="1">
    <citation type="journal article" date="2018" name="ACS Chem. Biol.">
        <title>Ketoreductase domain dysfunction expands chemodiversity: malyngamide biosynthesis in the cyanobacterium Okeania hirsuta.</title>
        <authorList>
            <person name="Moss N.A."/>
            <person name="Leao T."/>
            <person name="Rankin M."/>
            <person name="McCullough T.M."/>
            <person name="Qu P."/>
            <person name="Korobeynikov A."/>
            <person name="Smith J.L."/>
            <person name="Gerwick L."/>
            <person name="Gerwick W.H."/>
        </authorList>
    </citation>
    <scope>NUCLEOTIDE SEQUENCE [LARGE SCALE GENOMIC DNA]</scope>
    <source>
        <strain evidence="2 3">PAB10Feb10-1</strain>
    </source>
</reference>
<evidence type="ECO:0000256" key="1">
    <source>
        <dbReference type="SAM" id="Phobius"/>
    </source>
</evidence>
<accession>A0A3N6QHW5</accession>
<feature type="transmembrane region" description="Helical" evidence="1">
    <location>
        <begin position="9"/>
        <end position="30"/>
    </location>
</feature>
<sequence length="60" mass="7275">MYHQKWKKIIIFCLLFILIFFSTIILKILLVKQSAIAVKEDDWDRFLEEKDFIEAVNQVE</sequence>
<dbReference type="Proteomes" id="UP000269154">
    <property type="component" value="Unassembled WGS sequence"/>
</dbReference>
<dbReference type="RefSeq" id="WP_124143476.1">
    <property type="nucleotide sequence ID" value="NZ_CAWOKI010000347.1"/>
</dbReference>
<evidence type="ECO:0000313" key="3">
    <source>
        <dbReference type="Proteomes" id="UP000269154"/>
    </source>
</evidence>
<evidence type="ECO:0000313" key="2">
    <source>
        <dbReference type="EMBL" id="RQH40821.1"/>
    </source>
</evidence>
<gene>
    <name evidence="2" type="ORF">D5R40_16035</name>
</gene>
<protein>
    <submittedName>
        <fullName evidence="2">Uncharacterized protein</fullName>
    </submittedName>
</protein>
<keyword evidence="1" id="KW-0812">Transmembrane</keyword>